<evidence type="ECO:0000313" key="1">
    <source>
        <dbReference type="EnsemblPlants" id="cds.evm.model.05.1770"/>
    </source>
</evidence>
<evidence type="ECO:0000313" key="2">
    <source>
        <dbReference type="Proteomes" id="UP000596661"/>
    </source>
</evidence>
<proteinExistence type="predicted"/>
<dbReference type="Proteomes" id="UP000596661">
    <property type="component" value="Chromosome 5"/>
</dbReference>
<organism evidence="1 2">
    <name type="scientific">Cannabis sativa</name>
    <name type="common">Hemp</name>
    <name type="synonym">Marijuana</name>
    <dbReference type="NCBI Taxonomy" id="3483"/>
    <lineage>
        <taxon>Eukaryota</taxon>
        <taxon>Viridiplantae</taxon>
        <taxon>Streptophyta</taxon>
        <taxon>Embryophyta</taxon>
        <taxon>Tracheophyta</taxon>
        <taxon>Spermatophyta</taxon>
        <taxon>Magnoliopsida</taxon>
        <taxon>eudicotyledons</taxon>
        <taxon>Gunneridae</taxon>
        <taxon>Pentapetalae</taxon>
        <taxon>rosids</taxon>
        <taxon>fabids</taxon>
        <taxon>Rosales</taxon>
        <taxon>Cannabaceae</taxon>
        <taxon>Cannabis</taxon>
    </lineage>
</organism>
<dbReference type="AlphaFoldDB" id="A0A803PMR1"/>
<evidence type="ECO:0008006" key="3">
    <source>
        <dbReference type="Google" id="ProtNLM"/>
    </source>
</evidence>
<dbReference type="EMBL" id="UZAU01000545">
    <property type="status" value="NOT_ANNOTATED_CDS"/>
    <property type="molecule type" value="Genomic_DNA"/>
</dbReference>
<name>A0A803PMR1_CANSA</name>
<dbReference type="EnsemblPlants" id="evm.model.05.1770">
    <property type="protein sequence ID" value="cds.evm.model.05.1770"/>
    <property type="gene ID" value="evm.TU.05.1770"/>
</dbReference>
<reference evidence="1" key="1">
    <citation type="submission" date="2018-11" db="EMBL/GenBank/DDBJ databases">
        <authorList>
            <person name="Grassa J C."/>
        </authorList>
    </citation>
    <scope>NUCLEOTIDE SEQUENCE [LARGE SCALE GENOMIC DNA]</scope>
</reference>
<keyword evidence="2" id="KW-1185">Reference proteome</keyword>
<protein>
    <recommendedName>
        <fullName evidence="3">Reverse transcriptase domain-containing protein</fullName>
    </recommendedName>
</protein>
<accession>A0A803PMR1</accession>
<dbReference type="Gramene" id="evm.model.05.1770">
    <property type="protein sequence ID" value="cds.evm.model.05.1770"/>
    <property type="gene ID" value="evm.TU.05.1770"/>
</dbReference>
<reference evidence="1" key="2">
    <citation type="submission" date="2021-03" db="UniProtKB">
        <authorList>
            <consortium name="EnsemblPlants"/>
        </authorList>
    </citation>
    <scope>IDENTIFICATION</scope>
</reference>
<sequence>MKTILDCVNPYSRMMPYELILILEKTQQYCEDPINTNWRKIDEGRESDLSYGPWIEGVALPKTGYDRYREEIHHLPNTSVELPNCIIDLPHATPTFDTNWKIDKHCITNAVLTSHCATSTTTTSYNQSSDDQSNAMYTVTSHHPARNSAVISMAVPSAYFHVSPPLNNTFTTSQSWTISTDSTLINTHPNVATDVNNTPATSSTDVDTINENRIFRFEKLWLQEETCPAIIATNWKSTATDPAKQILKKNSACSSQLQLWHRSKFGDLPKKIKLSQEKVAALNKSYDSSHAGISRVIVDYFQDIYTTEGVNDGVLQQVISSVPCSITVAMKEEITKPYIVSDVYNALSSMSDDSSPRLDAAVDLITHCISSVTYSFSVNGKVQGHVFPTRGIRQGDPLSPYLFIICTEDDSLVLCCANHKSVVAIKRSLDLYYSASGGMDFKSFVHFNQALLAKQAWRIFANPSSLLSRVLKPKYFKNCSFLDAELGSYPSLIWRALYGDHSMLRSLFLDSDVNKILNIPLMLDEQQDTLMWHHESNGIYIVKSGYALAMHLKDQSPSASGIQAQQWWKKF</sequence>